<dbReference type="AlphaFoldDB" id="A0A9I9D4P0"/>
<reference evidence="1" key="1">
    <citation type="submission" date="2023-03" db="UniProtKB">
        <authorList>
            <consortium name="EnsemblPlants"/>
        </authorList>
    </citation>
    <scope>IDENTIFICATION</scope>
</reference>
<accession>A0A9I9D4P0</accession>
<protein>
    <submittedName>
        <fullName evidence="1">Uncharacterized protein</fullName>
    </submittedName>
</protein>
<sequence>MGLQLENQEENGESSFPLQGAIGLVRRRRRRKQTATSEPYTDEWRCQIGWEDDKHELESDGSNFENADAIGFLGRSRFPFPQIQKGVIRFPFSWTPPFGENLKGYLHLSHRLSQ</sequence>
<proteinExistence type="predicted"/>
<name>A0A9I9D4P0_CUCME</name>
<dbReference type="Gramene" id="MELO3C012964.2.1">
    <property type="protein sequence ID" value="MELO3C012964.2.1"/>
    <property type="gene ID" value="MELO3C012964.2"/>
</dbReference>
<organism evidence="1">
    <name type="scientific">Cucumis melo</name>
    <name type="common">Muskmelon</name>
    <dbReference type="NCBI Taxonomy" id="3656"/>
    <lineage>
        <taxon>Eukaryota</taxon>
        <taxon>Viridiplantae</taxon>
        <taxon>Streptophyta</taxon>
        <taxon>Embryophyta</taxon>
        <taxon>Tracheophyta</taxon>
        <taxon>Spermatophyta</taxon>
        <taxon>Magnoliopsida</taxon>
        <taxon>eudicotyledons</taxon>
        <taxon>Gunneridae</taxon>
        <taxon>Pentapetalae</taxon>
        <taxon>rosids</taxon>
        <taxon>fabids</taxon>
        <taxon>Cucurbitales</taxon>
        <taxon>Cucurbitaceae</taxon>
        <taxon>Benincaseae</taxon>
        <taxon>Cucumis</taxon>
    </lineage>
</organism>
<dbReference type="EnsemblPlants" id="MELO3C012964.2.1">
    <property type="protein sequence ID" value="MELO3C012964.2.1"/>
    <property type="gene ID" value="MELO3C012964.2"/>
</dbReference>
<evidence type="ECO:0000313" key="1">
    <source>
        <dbReference type="EnsemblPlants" id="MELO3C012964.2.1"/>
    </source>
</evidence>